<protein>
    <submittedName>
        <fullName evidence="6">OmpA family protein</fullName>
    </submittedName>
</protein>
<keyword evidence="2 4" id="KW-0472">Membrane</keyword>
<keyword evidence="7" id="KW-1185">Reference proteome</keyword>
<dbReference type="InterPro" id="IPR011659">
    <property type="entry name" value="WD40"/>
</dbReference>
<comment type="caution">
    <text evidence="6">The sequence shown here is derived from an EMBL/GenBank/DDBJ whole genome shotgun (WGS) entry which is preliminary data.</text>
</comment>
<organism evidence="6 7">
    <name type="scientific">Algivirga pacifica</name>
    <dbReference type="NCBI Taxonomy" id="1162670"/>
    <lineage>
        <taxon>Bacteria</taxon>
        <taxon>Pseudomonadati</taxon>
        <taxon>Bacteroidota</taxon>
        <taxon>Cytophagia</taxon>
        <taxon>Cytophagales</taxon>
        <taxon>Flammeovirgaceae</taxon>
        <taxon>Algivirga</taxon>
    </lineage>
</organism>
<gene>
    <name evidence="6" type="ORF">GCM10023331_20630</name>
</gene>
<dbReference type="InterPro" id="IPR011042">
    <property type="entry name" value="6-blade_b-propeller_TolB-like"/>
</dbReference>
<keyword evidence="3" id="KW-0998">Cell outer membrane</keyword>
<dbReference type="Gene3D" id="1.25.40.10">
    <property type="entry name" value="Tetratricopeptide repeat domain"/>
    <property type="match status" value="1"/>
</dbReference>
<dbReference type="SUPFAM" id="SSF82171">
    <property type="entry name" value="DPP6 N-terminal domain-like"/>
    <property type="match status" value="1"/>
</dbReference>
<dbReference type="Gene3D" id="3.30.1330.60">
    <property type="entry name" value="OmpA-like domain"/>
    <property type="match status" value="1"/>
</dbReference>
<dbReference type="InterPro" id="IPR011990">
    <property type="entry name" value="TPR-like_helical_dom_sf"/>
</dbReference>
<dbReference type="SUPFAM" id="SSF49464">
    <property type="entry name" value="Carboxypeptidase regulatory domain-like"/>
    <property type="match status" value="1"/>
</dbReference>
<dbReference type="Gene3D" id="2.120.10.30">
    <property type="entry name" value="TolB, C-terminal domain"/>
    <property type="match status" value="1"/>
</dbReference>
<evidence type="ECO:0000313" key="7">
    <source>
        <dbReference type="Proteomes" id="UP001500298"/>
    </source>
</evidence>
<comment type="subcellular location">
    <subcellularLocation>
        <location evidence="1">Cell outer membrane</location>
    </subcellularLocation>
</comment>
<dbReference type="PROSITE" id="PS01068">
    <property type="entry name" value="OMPA_1"/>
    <property type="match status" value="1"/>
</dbReference>
<dbReference type="CDD" id="cd15482">
    <property type="entry name" value="Sialidase_non-viral"/>
    <property type="match status" value="1"/>
</dbReference>
<evidence type="ECO:0000256" key="1">
    <source>
        <dbReference type="ARBA" id="ARBA00004442"/>
    </source>
</evidence>
<reference evidence="7" key="1">
    <citation type="journal article" date="2019" name="Int. J. Syst. Evol. Microbiol.">
        <title>The Global Catalogue of Microorganisms (GCM) 10K type strain sequencing project: providing services to taxonomists for standard genome sequencing and annotation.</title>
        <authorList>
            <consortium name="The Broad Institute Genomics Platform"/>
            <consortium name="The Broad Institute Genome Sequencing Center for Infectious Disease"/>
            <person name="Wu L."/>
            <person name="Ma J."/>
        </authorList>
    </citation>
    <scope>NUCLEOTIDE SEQUENCE [LARGE SCALE GENOMIC DNA]</scope>
    <source>
        <strain evidence="7">JCM 18326</strain>
    </source>
</reference>
<dbReference type="SUPFAM" id="SSF48452">
    <property type="entry name" value="TPR-like"/>
    <property type="match status" value="1"/>
</dbReference>
<evidence type="ECO:0000256" key="2">
    <source>
        <dbReference type="ARBA" id="ARBA00023136"/>
    </source>
</evidence>
<dbReference type="PROSITE" id="PS51123">
    <property type="entry name" value="OMPA_2"/>
    <property type="match status" value="1"/>
</dbReference>
<dbReference type="PANTHER" id="PTHR30329:SF21">
    <property type="entry name" value="LIPOPROTEIN YIAD-RELATED"/>
    <property type="match status" value="1"/>
</dbReference>
<dbReference type="InterPro" id="IPR008969">
    <property type="entry name" value="CarboxyPept-like_regulatory"/>
</dbReference>
<dbReference type="PRINTS" id="PR01021">
    <property type="entry name" value="OMPADOMAIN"/>
</dbReference>
<dbReference type="EMBL" id="BAABJX010000032">
    <property type="protein sequence ID" value="GAA4835272.1"/>
    <property type="molecule type" value="Genomic_DNA"/>
</dbReference>
<evidence type="ECO:0000313" key="6">
    <source>
        <dbReference type="EMBL" id="GAA4835272.1"/>
    </source>
</evidence>
<evidence type="ECO:0000256" key="3">
    <source>
        <dbReference type="ARBA" id="ARBA00023237"/>
    </source>
</evidence>
<name>A0ABP9DAC6_9BACT</name>
<accession>A0ABP9DAC6</accession>
<dbReference type="InterPro" id="IPR006665">
    <property type="entry name" value="OmpA-like"/>
</dbReference>
<dbReference type="InterPro" id="IPR006664">
    <property type="entry name" value="OMP_bac"/>
</dbReference>
<dbReference type="Gene3D" id="2.60.40.1120">
    <property type="entry name" value="Carboxypeptidase-like, regulatory domain"/>
    <property type="match status" value="1"/>
</dbReference>
<dbReference type="InterPro" id="IPR006690">
    <property type="entry name" value="OMPA-like_CS"/>
</dbReference>
<evidence type="ECO:0000259" key="5">
    <source>
        <dbReference type="PROSITE" id="PS51123"/>
    </source>
</evidence>
<dbReference type="SUPFAM" id="SSF103088">
    <property type="entry name" value="OmpA-like"/>
    <property type="match status" value="1"/>
</dbReference>
<proteinExistence type="predicted"/>
<dbReference type="PANTHER" id="PTHR30329">
    <property type="entry name" value="STATOR ELEMENT OF FLAGELLAR MOTOR COMPLEX"/>
    <property type="match status" value="1"/>
</dbReference>
<dbReference type="Pfam" id="PF00691">
    <property type="entry name" value="OmpA"/>
    <property type="match status" value="1"/>
</dbReference>
<evidence type="ECO:0000256" key="4">
    <source>
        <dbReference type="PROSITE-ProRule" id="PRU00473"/>
    </source>
</evidence>
<dbReference type="InterPro" id="IPR050330">
    <property type="entry name" value="Bact_OuterMem_StrucFunc"/>
</dbReference>
<dbReference type="Proteomes" id="UP001500298">
    <property type="component" value="Unassembled WGS sequence"/>
</dbReference>
<feature type="domain" description="OmpA-like" evidence="5">
    <location>
        <begin position="481"/>
        <end position="595"/>
    </location>
</feature>
<dbReference type="CDD" id="cd07185">
    <property type="entry name" value="OmpA_C-like"/>
    <property type="match status" value="1"/>
</dbReference>
<dbReference type="InterPro" id="IPR036737">
    <property type="entry name" value="OmpA-like_sf"/>
</dbReference>
<sequence>MIMRENTDAKKYFNEAITLEPSYGDALYALGQLYYFERNIPAMKKTYAQLLECCGQSPEFSSVNIIMGRLAIGEGNYDQAQIYAQQYMDQGEDAPKRSLASQILSTVEYAKEQLQHPLDYTPQSLPNEVNIKQQQYFPVITADQKYLYFTARDEQGDENIYQCVRTASGWSTPESIESLNTPYNEGTCSISADGKTMIFTFCENTRRRFSYGSCDLFISYNEGGEWSEPVNMGPAVNSPDWDSQPSLSADGRTLYFVSDRRGGQGQSDIWVCKQDDQGKWMPAKNLGMPVNTSQDDISPFIHANGTTLFFASKGHLGMGDHDLFQAELQNGVFSEPKNLGYPINTFSEQVSLFITADGKQAYYSMEEYNPNTYANRRNLASFTLPEEVQINPSGYIKGKVLDKNNQAPVEARITLMDIISGDTISLFKSDKQTGDYLSVLPKGKQYAMHVSAENYVFHSMSFDYRKSNTEGLTQDIYLSPITTGTKITLNNLFFEINSFKLLDASKVELGKLADFLQKNKTIRIAINGHTDNVGSSVYNLQLSQKRAESVVTYLKKLGITDDRLHAKGFGEKQPIAPNDTTANKALNRRIEFEIL</sequence>
<dbReference type="Pfam" id="PF07676">
    <property type="entry name" value="PD40"/>
    <property type="match status" value="3"/>
</dbReference>